<comment type="caution">
    <text evidence="4">The sequence shown here is derived from an EMBL/GenBank/DDBJ whole genome shotgun (WGS) entry which is preliminary data.</text>
</comment>
<organism evidence="4 5">
    <name type="scientific">Trichostrongylus colubriformis</name>
    <name type="common">Black scour worm</name>
    <dbReference type="NCBI Taxonomy" id="6319"/>
    <lineage>
        <taxon>Eukaryota</taxon>
        <taxon>Metazoa</taxon>
        <taxon>Ecdysozoa</taxon>
        <taxon>Nematoda</taxon>
        <taxon>Chromadorea</taxon>
        <taxon>Rhabditida</taxon>
        <taxon>Rhabditina</taxon>
        <taxon>Rhabditomorpha</taxon>
        <taxon>Strongyloidea</taxon>
        <taxon>Trichostrongylidae</taxon>
        <taxon>Trichostrongylus</taxon>
    </lineage>
</organism>
<proteinExistence type="predicted"/>
<evidence type="ECO:0000259" key="3">
    <source>
        <dbReference type="PROSITE" id="PS50026"/>
    </source>
</evidence>
<gene>
    <name evidence="4" type="ORF">GCK32_005173</name>
</gene>
<evidence type="ECO:0000313" key="5">
    <source>
        <dbReference type="Proteomes" id="UP001331761"/>
    </source>
</evidence>
<dbReference type="PROSITE" id="PS00022">
    <property type="entry name" value="EGF_1"/>
    <property type="match status" value="1"/>
</dbReference>
<keyword evidence="2" id="KW-0812">Transmembrane</keyword>
<reference evidence="4 5" key="1">
    <citation type="submission" date="2019-10" db="EMBL/GenBank/DDBJ databases">
        <title>Assembly and Annotation for the nematode Trichostrongylus colubriformis.</title>
        <authorList>
            <person name="Martin J."/>
        </authorList>
    </citation>
    <scope>NUCLEOTIDE SEQUENCE [LARGE SCALE GENOMIC DNA]</scope>
    <source>
        <strain evidence="4">G859</strain>
        <tissue evidence="4">Whole worm</tissue>
    </source>
</reference>
<dbReference type="InterPro" id="IPR000742">
    <property type="entry name" value="EGF"/>
</dbReference>
<sequence length="131" mass="14613">MNGGICRQYEKKHRCDCPEPFHGQFCQFSSKDWSYDWTVTEVALLLVVVFLIACAVGIICCSFSSSMGVYVSVPSKRYSRWDEGDISGDEDDLIALGDIRKGTLRMSQTTETIIETEPPCGTSQQVDVVDL</sequence>
<protein>
    <recommendedName>
        <fullName evidence="3">EGF-like domain-containing protein</fullName>
    </recommendedName>
</protein>
<keyword evidence="1" id="KW-0245">EGF-like domain</keyword>
<dbReference type="SUPFAM" id="SSF57196">
    <property type="entry name" value="EGF/Laminin"/>
    <property type="match status" value="1"/>
</dbReference>
<feature type="domain" description="EGF-like" evidence="3">
    <location>
        <begin position="1"/>
        <end position="27"/>
    </location>
</feature>
<dbReference type="AlphaFoldDB" id="A0AAN8F2V5"/>
<dbReference type="PROSITE" id="PS50026">
    <property type="entry name" value="EGF_3"/>
    <property type="match status" value="1"/>
</dbReference>
<keyword evidence="2" id="KW-0472">Membrane</keyword>
<dbReference type="Pfam" id="PF00008">
    <property type="entry name" value="EGF"/>
    <property type="match status" value="1"/>
</dbReference>
<keyword evidence="5" id="KW-1185">Reference proteome</keyword>
<evidence type="ECO:0000256" key="2">
    <source>
        <dbReference type="SAM" id="Phobius"/>
    </source>
</evidence>
<dbReference type="EMBL" id="WIXE01016715">
    <property type="protein sequence ID" value="KAK5972396.1"/>
    <property type="molecule type" value="Genomic_DNA"/>
</dbReference>
<keyword evidence="1" id="KW-1015">Disulfide bond</keyword>
<dbReference type="Gene3D" id="2.10.25.10">
    <property type="entry name" value="Laminin"/>
    <property type="match status" value="1"/>
</dbReference>
<keyword evidence="2" id="KW-1133">Transmembrane helix</keyword>
<accession>A0AAN8F2V5</accession>
<feature type="transmembrane region" description="Helical" evidence="2">
    <location>
        <begin position="42"/>
        <end position="71"/>
    </location>
</feature>
<evidence type="ECO:0000313" key="4">
    <source>
        <dbReference type="EMBL" id="KAK5972396.1"/>
    </source>
</evidence>
<evidence type="ECO:0000256" key="1">
    <source>
        <dbReference type="PROSITE-ProRule" id="PRU00076"/>
    </source>
</evidence>
<dbReference type="Proteomes" id="UP001331761">
    <property type="component" value="Unassembled WGS sequence"/>
</dbReference>
<comment type="caution">
    <text evidence="1">Lacks conserved residue(s) required for the propagation of feature annotation.</text>
</comment>
<name>A0AAN8F2V5_TRICO</name>
<dbReference type="PROSITE" id="PS01186">
    <property type="entry name" value="EGF_2"/>
    <property type="match status" value="1"/>
</dbReference>
<feature type="disulfide bond" evidence="1">
    <location>
        <begin position="17"/>
        <end position="26"/>
    </location>
</feature>